<keyword evidence="3" id="KW-1185">Reference proteome</keyword>
<keyword evidence="2" id="KW-0808">Transferase</keyword>
<evidence type="ECO:0000313" key="2">
    <source>
        <dbReference type="EMBL" id="ABL88811.1"/>
    </source>
</evidence>
<dbReference type="SUPFAM" id="SSF53335">
    <property type="entry name" value="S-adenosyl-L-methionine-dependent methyltransferases"/>
    <property type="match status" value="1"/>
</dbReference>
<protein>
    <submittedName>
        <fullName evidence="2">RNA methylase</fullName>
    </submittedName>
</protein>
<keyword evidence="2" id="KW-0489">Methyltransferase</keyword>
<name>A1RV29_PYRIL</name>
<dbReference type="RefSeq" id="WP_011763386.1">
    <property type="nucleotide sequence ID" value="NC_008701.1"/>
</dbReference>
<dbReference type="HOGENOM" id="CLU_106568_0_0_2"/>
<dbReference type="GO" id="GO:0003676">
    <property type="term" value="F:nucleic acid binding"/>
    <property type="evidence" value="ECO:0007669"/>
    <property type="project" value="InterPro"/>
</dbReference>
<dbReference type="Pfam" id="PF01170">
    <property type="entry name" value="UPF0020"/>
    <property type="match status" value="1"/>
</dbReference>
<dbReference type="eggNOG" id="arCOG00047">
    <property type="taxonomic scope" value="Archaea"/>
</dbReference>
<dbReference type="InterPro" id="IPR002052">
    <property type="entry name" value="DNA_methylase_N6_adenine_CS"/>
</dbReference>
<proteinExistence type="predicted"/>
<dbReference type="PANTHER" id="PTHR14911:SF13">
    <property type="entry name" value="TRNA (GUANINE(6)-N2)-METHYLTRANSFERASE THUMP3"/>
    <property type="match status" value="1"/>
</dbReference>
<dbReference type="GO" id="GO:0016423">
    <property type="term" value="F:tRNA (guanine) methyltransferase activity"/>
    <property type="evidence" value="ECO:0007669"/>
    <property type="project" value="TreeGrafter"/>
</dbReference>
<dbReference type="KEGG" id="pis:Pisl_1659"/>
<dbReference type="PROSITE" id="PS00092">
    <property type="entry name" value="N6_MTASE"/>
    <property type="match status" value="1"/>
</dbReference>
<dbReference type="OrthoDB" id="7080at2157"/>
<sequence length="224" mass="25480">MICEVELNRRFLCLSKEEAFALAELGKCEIVKLDETVAVFQCESCDIFNRAALVKSVNGRRIRKEKPNIERSVKTLDFITARLMVNLARVTPNSRVWEPFVGTGAIAYEIERVGGYVIGGDIDEKILRIAQRNIRGDVVIWDVTYPPLREVDAAVGDPPYGRLSTSMMEIRALLYMFISVAPLYIKRNGYIVFASPIYVDIPFLKSCTMYLHGGLYRVIYIERV</sequence>
<evidence type="ECO:0000259" key="1">
    <source>
        <dbReference type="Pfam" id="PF01170"/>
    </source>
</evidence>
<dbReference type="GO" id="GO:0030488">
    <property type="term" value="P:tRNA methylation"/>
    <property type="evidence" value="ECO:0007669"/>
    <property type="project" value="TreeGrafter"/>
</dbReference>
<dbReference type="Proteomes" id="UP000002595">
    <property type="component" value="Chromosome"/>
</dbReference>
<accession>A1RV29</accession>
<reference evidence="2" key="1">
    <citation type="submission" date="2006-12" db="EMBL/GenBank/DDBJ databases">
        <title>Complete sequence of Pyrobaculum islandicum DSM 4184.</title>
        <authorList>
            <person name="Copeland A."/>
            <person name="Lucas S."/>
            <person name="Lapidus A."/>
            <person name="Barry K."/>
            <person name="Detter J.C."/>
            <person name="Glavina del Rio T."/>
            <person name="Dalin E."/>
            <person name="Tice H."/>
            <person name="Pitluck S."/>
            <person name="Meincke L."/>
            <person name="Brettin T."/>
            <person name="Bruce D."/>
            <person name="Han C."/>
            <person name="Tapia R."/>
            <person name="Gilna P."/>
            <person name="Schmutz J."/>
            <person name="Larimer F."/>
            <person name="Land M."/>
            <person name="Hauser L."/>
            <person name="Kyrpides N."/>
            <person name="Mikhailova N."/>
            <person name="Cozen A.E."/>
            <person name="Fitz-Gibbon S.T."/>
            <person name="House C.H."/>
            <person name="Saltikov C."/>
            <person name="Lowe T."/>
            <person name="Richardson P."/>
        </authorList>
    </citation>
    <scope>NUCLEOTIDE SEQUENCE [LARGE SCALE GENOMIC DNA]</scope>
    <source>
        <strain evidence="2">DSM 4184</strain>
    </source>
</reference>
<dbReference type="Gene3D" id="3.40.50.150">
    <property type="entry name" value="Vaccinia Virus protein VP39"/>
    <property type="match status" value="1"/>
</dbReference>
<dbReference type="CDD" id="cd02440">
    <property type="entry name" value="AdoMet_MTases"/>
    <property type="match status" value="1"/>
</dbReference>
<organism evidence="2 3">
    <name type="scientific">Pyrobaculum islandicum (strain DSM 4184 / JCM 9189 / GEO3)</name>
    <dbReference type="NCBI Taxonomy" id="384616"/>
    <lineage>
        <taxon>Archaea</taxon>
        <taxon>Thermoproteota</taxon>
        <taxon>Thermoprotei</taxon>
        <taxon>Thermoproteales</taxon>
        <taxon>Thermoproteaceae</taxon>
        <taxon>Pyrobaculum</taxon>
    </lineage>
</organism>
<dbReference type="InterPro" id="IPR000241">
    <property type="entry name" value="RlmKL-like_Mtase"/>
</dbReference>
<dbReference type="AlphaFoldDB" id="A1RV29"/>
<evidence type="ECO:0000313" key="3">
    <source>
        <dbReference type="Proteomes" id="UP000002595"/>
    </source>
</evidence>
<dbReference type="InterPro" id="IPR029063">
    <property type="entry name" value="SAM-dependent_MTases_sf"/>
</dbReference>
<gene>
    <name evidence="2" type="ordered locus">Pisl_1659</name>
</gene>
<dbReference type="EMBL" id="CP000504">
    <property type="protein sequence ID" value="ABL88811.1"/>
    <property type="molecule type" value="Genomic_DNA"/>
</dbReference>
<dbReference type="PANTHER" id="PTHR14911">
    <property type="entry name" value="THUMP DOMAIN-CONTAINING"/>
    <property type="match status" value="1"/>
</dbReference>
<feature type="domain" description="Ribosomal RNA large subunit methyltransferase K/L-like methyltransferase" evidence="1">
    <location>
        <begin position="81"/>
        <end position="194"/>
    </location>
</feature>
<dbReference type="GeneID" id="4617920"/>
<dbReference type="STRING" id="384616.Pisl_1659"/>